<dbReference type="Gene3D" id="6.10.140.1340">
    <property type="match status" value="1"/>
</dbReference>
<protein>
    <submittedName>
        <fullName evidence="4">DUF2892 domain-containing protein</fullName>
    </submittedName>
</protein>
<comment type="caution">
    <text evidence="4">The sequence shown here is derived from an EMBL/GenBank/DDBJ whole genome shotgun (WGS) entry which is preliminary data.</text>
</comment>
<dbReference type="InterPro" id="IPR021309">
    <property type="entry name" value="YgaP-like_TM"/>
</dbReference>
<gene>
    <name evidence="4" type="ORF">DQ226_15580</name>
</gene>
<keyword evidence="2" id="KW-1133">Transmembrane helix</keyword>
<dbReference type="EMBL" id="QNTT01000060">
    <property type="protein sequence ID" value="RBA31624.1"/>
    <property type="molecule type" value="Genomic_DNA"/>
</dbReference>
<accession>A0A365P715</accession>
<organism evidence="4 5">
    <name type="scientific">Dietzia maris</name>
    <dbReference type="NCBI Taxonomy" id="37915"/>
    <lineage>
        <taxon>Bacteria</taxon>
        <taxon>Bacillati</taxon>
        <taxon>Actinomycetota</taxon>
        <taxon>Actinomycetes</taxon>
        <taxon>Mycobacteriales</taxon>
        <taxon>Dietziaceae</taxon>
        <taxon>Dietzia</taxon>
    </lineage>
</organism>
<keyword evidence="2" id="KW-0472">Membrane</keyword>
<feature type="region of interest" description="Disordered" evidence="1">
    <location>
        <begin position="74"/>
        <end position="93"/>
    </location>
</feature>
<proteinExistence type="predicted"/>
<keyword evidence="2" id="KW-0812">Transmembrane</keyword>
<feature type="transmembrane region" description="Helical" evidence="2">
    <location>
        <begin position="16"/>
        <end position="35"/>
    </location>
</feature>
<evidence type="ECO:0000256" key="1">
    <source>
        <dbReference type="SAM" id="MobiDB-lite"/>
    </source>
</evidence>
<dbReference type="AlphaFoldDB" id="A0A365P715"/>
<evidence type="ECO:0000313" key="4">
    <source>
        <dbReference type="EMBL" id="RBA31624.1"/>
    </source>
</evidence>
<feature type="transmembrane region" description="Helical" evidence="2">
    <location>
        <begin position="41"/>
        <end position="66"/>
    </location>
</feature>
<dbReference type="Pfam" id="PF11127">
    <property type="entry name" value="YgaP-like_TM"/>
    <property type="match status" value="1"/>
</dbReference>
<sequence>MQARWSINITPIERGARIVLGLLGVVGGGILLSQADSTGAVIVELLLIVAGLDLIVTGGTGHCPLYKKLGRLPLRKGHPSCASNHPRSDGASH</sequence>
<feature type="domain" description="Inner membrane protein YgaP-like transmembrane" evidence="3">
    <location>
        <begin position="7"/>
        <end position="70"/>
    </location>
</feature>
<evidence type="ECO:0000259" key="3">
    <source>
        <dbReference type="Pfam" id="PF11127"/>
    </source>
</evidence>
<evidence type="ECO:0000256" key="2">
    <source>
        <dbReference type="SAM" id="Phobius"/>
    </source>
</evidence>
<dbReference type="Proteomes" id="UP000252187">
    <property type="component" value="Unassembled WGS sequence"/>
</dbReference>
<reference evidence="4 5" key="1">
    <citation type="submission" date="2018-06" db="EMBL/GenBank/DDBJ databases">
        <title>Whole genome sequencing of four bacterial strains from South Shetland trench revealing bio-synthetic gene clusters.</title>
        <authorList>
            <person name="Abdel-Mageed W.M."/>
            <person name="Lehri B."/>
            <person name="Jarmusch S.A."/>
            <person name="Miranda K."/>
            <person name="Goodfellow M."/>
            <person name="Jaspars M."/>
            <person name="Karlyshev A.V."/>
        </authorList>
    </citation>
    <scope>NUCLEOTIDE SEQUENCE [LARGE SCALE GENOMIC DNA]</scope>
    <source>
        <strain evidence="4 5">SST1</strain>
    </source>
</reference>
<name>A0A365P715_9ACTN</name>
<evidence type="ECO:0000313" key="5">
    <source>
        <dbReference type="Proteomes" id="UP000252187"/>
    </source>
</evidence>